<protein>
    <recommendedName>
        <fullName evidence="3">NADH dehydrogenase (Ubiquinone), 24 kDa subunit</fullName>
    </recommendedName>
</protein>
<name>A0A101ESE9_9THEM</name>
<dbReference type="CDD" id="cd02980">
    <property type="entry name" value="TRX_Fd_family"/>
    <property type="match status" value="1"/>
</dbReference>
<dbReference type="Proteomes" id="UP000058636">
    <property type="component" value="Unassembled WGS sequence"/>
</dbReference>
<dbReference type="InterPro" id="IPR036249">
    <property type="entry name" value="Thioredoxin-like_sf"/>
</dbReference>
<gene>
    <name evidence="1" type="ORF">XD57_0103</name>
</gene>
<dbReference type="PATRIC" id="fig|93930.3.peg.568"/>
<dbReference type="Gene3D" id="3.40.30.10">
    <property type="entry name" value="Glutaredoxin"/>
    <property type="match status" value="1"/>
</dbReference>
<comment type="caution">
    <text evidence="1">The sequence shown here is derived from an EMBL/GenBank/DDBJ whole genome shotgun (WGS) entry which is preliminary data.</text>
</comment>
<dbReference type="EMBL" id="LGFG01000003">
    <property type="protein sequence ID" value="KUK23807.1"/>
    <property type="molecule type" value="Genomic_DNA"/>
</dbReference>
<organism evidence="1 2">
    <name type="scientific">Thermotoga petrophila</name>
    <dbReference type="NCBI Taxonomy" id="93929"/>
    <lineage>
        <taxon>Bacteria</taxon>
        <taxon>Thermotogati</taxon>
        <taxon>Thermotogota</taxon>
        <taxon>Thermotogae</taxon>
        <taxon>Thermotogales</taxon>
        <taxon>Thermotogaceae</taxon>
        <taxon>Thermotoga</taxon>
    </lineage>
</organism>
<dbReference type="AlphaFoldDB" id="A0A101ESE9"/>
<accession>A0A101ESE9</accession>
<dbReference type="Pfam" id="PF01257">
    <property type="entry name" value="2Fe-2S_thioredx"/>
    <property type="match status" value="1"/>
</dbReference>
<proteinExistence type="predicted"/>
<sequence length="77" mass="8782">MDMIVRVCMGSSCHLKGSYEVVRRFQELQKKYNFKLYGSLCFGNCSQGVCVEIDGQLFSRVTPENAEEILKRVLQNG</sequence>
<dbReference type="SUPFAM" id="SSF52833">
    <property type="entry name" value="Thioredoxin-like"/>
    <property type="match status" value="1"/>
</dbReference>
<evidence type="ECO:0000313" key="1">
    <source>
        <dbReference type="EMBL" id="KUK23807.1"/>
    </source>
</evidence>
<evidence type="ECO:0008006" key="3">
    <source>
        <dbReference type="Google" id="ProtNLM"/>
    </source>
</evidence>
<evidence type="ECO:0000313" key="2">
    <source>
        <dbReference type="Proteomes" id="UP000058636"/>
    </source>
</evidence>
<reference evidence="1 2" key="1">
    <citation type="journal article" date="2015" name="MBio">
        <title>Genome-Resolved Metagenomic Analysis Reveals Roles for Candidate Phyla and Other Microbial Community Members in Biogeochemical Transformations in Oil Reservoirs.</title>
        <authorList>
            <person name="Hu P."/>
            <person name="Tom L."/>
            <person name="Singh A."/>
            <person name="Thomas B.C."/>
            <person name="Baker B.J."/>
            <person name="Piceno Y.M."/>
            <person name="Andersen G.L."/>
            <person name="Banfield J.F."/>
        </authorList>
    </citation>
    <scope>NUCLEOTIDE SEQUENCE [LARGE SCALE GENOMIC DNA]</scope>
    <source>
        <strain evidence="1">46_26</strain>
    </source>
</reference>